<evidence type="ECO:0000256" key="8">
    <source>
        <dbReference type="ARBA" id="ARBA00023065"/>
    </source>
</evidence>
<accession>A0ABX2XXI0</accession>
<keyword evidence="14" id="KW-1185">Reference proteome</keyword>
<evidence type="ECO:0000256" key="5">
    <source>
        <dbReference type="ARBA" id="ARBA00022692"/>
    </source>
</evidence>
<evidence type="ECO:0000256" key="7">
    <source>
        <dbReference type="ARBA" id="ARBA00022989"/>
    </source>
</evidence>
<dbReference type="PROSITE" id="PS51202">
    <property type="entry name" value="RCK_C"/>
    <property type="match status" value="1"/>
</dbReference>
<feature type="domain" description="RCK N-terminal" evidence="11">
    <location>
        <begin position="409"/>
        <end position="524"/>
    </location>
</feature>
<evidence type="ECO:0000256" key="4">
    <source>
        <dbReference type="ARBA" id="ARBA00022538"/>
    </source>
</evidence>
<feature type="domain" description="RCK C-terminal" evidence="12">
    <location>
        <begin position="575"/>
        <end position="655"/>
    </location>
</feature>
<dbReference type="SUPFAM" id="SSF51735">
    <property type="entry name" value="NAD(P)-binding Rossmann-fold domains"/>
    <property type="match status" value="1"/>
</dbReference>
<evidence type="ECO:0000256" key="2">
    <source>
        <dbReference type="ARBA" id="ARBA00022448"/>
    </source>
</evidence>
<feature type="transmembrane region" description="Helical" evidence="10">
    <location>
        <begin position="146"/>
        <end position="169"/>
    </location>
</feature>
<evidence type="ECO:0000256" key="6">
    <source>
        <dbReference type="ARBA" id="ARBA00022958"/>
    </source>
</evidence>
<dbReference type="InterPro" id="IPR038770">
    <property type="entry name" value="Na+/solute_symporter_sf"/>
</dbReference>
<keyword evidence="5 10" id="KW-0812">Transmembrane</keyword>
<dbReference type="InterPro" id="IPR036721">
    <property type="entry name" value="RCK_C_sf"/>
</dbReference>
<evidence type="ECO:0008006" key="15">
    <source>
        <dbReference type="Google" id="ProtNLM"/>
    </source>
</evidence>
<keyword evidence="7 10" id="KW-1133">Transmembrane helix</keyword>
<keyword evidence="6" id="KW-0630">Potassium</keyword>
<feature type="transmembrane region" description="Helical" evidence="10">
    <location>
        <begin position="55"/>
        <end position="74"/>
    </location>
</feature>
<dbReference type="InterPro" id="IPR006037">
    <property type="entry name" value="RCK_C"/>
</dbReference>
<reference evidence="13 14" key="1">
    <citation type="submission" date="2016-05" db="EMBL/GenBank/DDBJ databases">
        <authorList>
            <person name="Prochazka B."/>
            <person name="Indra A."/>
            <person name="Hasenberger P."/>
            <person name="Blaschitz M."/>
            <person name="Wagner L."/>
            <person name="Wewalka G."/>
            <person name="Sorschag S."/>
            <person name="Schmid D."/>
            <person name="Ruppitsch W."/>
        </authorList>
    </citation>
    <scope>NUCLEOTIDE SEQUENCE [LARGE SCALE GENOMIC DNA]</scope>
    <source>
        <strain evidence="13 14">974010_12</strain>
    </source>
</reference>
<dbReference type="Pfam" id="PF02080">
    <property type="entry name" value="TrkA_C"/>
    <property type="match status" value="1"/>
</dbReference>
<comment type="subcellular location">
    <subcellularLocation>
        <location evidence="1">Membrane</location>
        <topology evidence="1">Multi-pass membrane protein</topology>
    </subcellularLocation>
</comment>
<evidence type="ECO:0000259" key="12">
    <source>
        <dbReference type="PROSITE" id="PS51202"/>
    </source>
</evidence>
<keyword evidence="3" id="KW-0050">Antiport</keyword>
<gene>
    <name evidence="13" type="ORF">A8135_06570</name>
</gene>
<evidence type="ECO:0000256" key="9">
    <source>
        <dbReference type="ARBA" id="ARBA00023136"/>
    </source>
</evidence>
<proteinExistence type="predicted"/>
<dbReference type="Gene3D" id="3.40.50.720">
    <property type="entry name" value="NAD(P)-binding Rossmann-like Domain"/>
    <property type="match status" value="1"/>
</dbReference>
<dbReference type="PANTHER" id="PTHR46157">
    <property type="entry name" value="K(+) EFFLUX ANTIPORTER 3, CHLOROPLASTIC"/>
    <property type="match status" value="1"/>
</dbReference>
<feature type="transmembrane region" description="Helical" evidence="10">
    <location>
        <begin position="116"/>
        <end position="134"/>
    </location>
</feature>
<protein>
    <recommendedName>
        <fullName evidence="15">Glutathione-regulated potassium efflux system</fullName>
    </recommendedName>
</protein>
<keyword evidence="9 10" id="KW-0472">Membrane</keyword>
<keyword evidence="4" id="KW-0633">Potassium transport</keyword>
<keyword evidence="2" id="KW-0813">Transport</keyword>
<name>A0ABX2XXI0_9GAMM</name>
<dbReference type="Pfam" id="PF00999">
    <property type="entry name" value="Na_H_Exchanger"/>
    <property type="match status" value="1"/>
</dbReference>
<dbReference type="Gene3D" id="1.20.1530.20">
    <property type="match status" value="1"/>
</dbReference>
<dbReference type="EMBL" id="LYOZ01000001">
    <property type="protein sequence ID" value="OCH99347.1"/>
    <property type="molecule type" value="Genomic_DNA"/>
</dbReference>
<feature type="transmembrane region" description="Helical" evidence="10">
    <location>
        <begin position="86"/>
        <end position="110"/>
    </location>
</feature>
<evidence type="ECO:0000256" key="3">
    <source>
        <dbReference type="ARBA" id="ARBA00022449"/>
    </source>
</evidence>
<feature type="transmembrane region" description="Helical" evidence="10">
    <location>
        <begin position="181"/>
        <end position="203"/>
    </location>
</feature>
<dbReference type="Pfam" id="PF02254">
    <property type="entry name" value="TrkA_N"/>
    <property type="match status" value="1"/>
</dbReference>
<dbReference type="InterPro" id="IPR003148">
    <property type="entry name" value="RCK_N"/>
</dbReference>
<dbReference type="InterPro" id="IPR036291">
    <property type="entry name" value="NAD(P)-bd_dom_sf"/>
</dbReference>
<feature type="transmembrane region" description="Helical" evidence="10">
    <location>
        <begin position="356"/>
        <end position="375"/>
    </location>
</feature>
<evidence type="ECO:0000259" key="11">
    <source>
        <dbReference type="PROSITE" id="PS51201"/>
    </source>
</evidence>
<evidence type="ECO:0000313" key="14">
    <source>
        <dbReference type="Proteomes" id="UP000093336"/>
    </source>
</evidence>
<evidence type="ECO:0000256" key="10">
    <source>
        <dbReference type="SAM" id="Phobius"/>
    </source>
</evidence>
<dbReference type="Proteomes" id="UP000093336">
    <property type="component" value="Unassembled WGS sequence"/>
</dbReference>
<feature type="transmembrane region" description="Helical" evidence="10">
    <location>
        <begin position="6"/>
        <end position="23"/>
    </location>
</feature>
<feature type="transmembrane region" description="Helical" evidence="10">
    <location>
        <begin position="269"/>
        <end position="287"/>
    </location>
</feature>
<dbReference type="PANTHER" id="PTHR46157:SF4">
    <property type="entry name" value="K(+) EFFLUX ANTIPORTER 3, CHLOROPLASTIC"/>
    <property type="match status" value="1"/>
</dbReference>
<evidence type="ECO:0000256" key="1">
    <source>
        <dbReference type="ARBA" id="ARBA00004141"/>
    </source>
</evidence>
<feature type="transmembrane region" description="Helical" evidence="10">
    <location>
        <begin position="329"/>
        <end position="350"/>
    </location>
</feature>
<sequence>MPHPILETVLVVLLTVLLINVLFRFFRLPLTLGYLIVGVLVGPHVLAWIPESPAILSLAEFGVVLLMFTIGLEFSLPQLLNLRHAVFVLGALQVILSIVITLVVGLWLQMTIKESIVIGCVVAMSSTALVIKVLTENYEIHAKHGLTALGILLFQDLSVIPILVIIASLTGLSEQSLYTSLLSALLKGLLAIFVIIGLGRWLLRPLFHLVASTRIVELFTLSVLFVAIGSAWLTSVLGMTLALGAFLSGIMLGETQFRHQIKSEIRPFRDVLLGLFFVSIGMLANITTWADTWYWILLLLIALMVAKSLLIMCLCWFTHYGIATAVRTGLILGQGGEFGFAILALALSTQLIPLDYGQVILAALIISFALSPMIIRNNKQVARFLLPKNKQGDQEQIVTRIKEIADELKDHVIICGFGRVGQNVARFLNKVNIPYLGFDLDPAIIHNTSLAGEPSIYGNVTHPDVLNAAKPEKATALVISFDDVQASLSVLEHLQDLKIPILVRCKDETEFELLRNKGATRIVTEVFEESLTLVNYLLQSLHVPKVKINTLLQEARENNYEILAQIFPGSFLELEESFEENLIYEHLRPVFLPEGAYAVTKMLGEIKLPQVNIVSVRRNKEHIKPTPTFTFCAKDILILYGAPTALNQAEKRLLVG</sequence>
<evidence type="ECO:0000313" key="13">
    <source>
        <dbReference type="EMBL" id="OCH99347.1"/>
    </source>
</evidence>
<dbReference type="InterPro" id="IPR006153">
    <property type="entry name" value="Cation/H_exchanger_TM"/>
</dbReference>
<feature type="transmembrane region" description="Helical" evidence="10">
    <location>
        <begin position="30"/>
        <end position="49"/>
    </location>
</feature>
<dbReference type="Gene3D" id="3.30.70.1450">
    <property type="entry name" value="Regulator of K+ conductance, C-terminal domain"/>
    <property type="match status" value="1"/>
</dbReference>
<comment type="caution">
    <text evidence="13">The sequence shown here is derived from an EMBL/GenBank/DDBJ whole genome shotgun (WGS) entry which is preliminary data.</text>
</comment>
<organism evidence="13 14">
    <name type="scientific">Legionella jamestowniensis</name>
    <dbReference type="NCBI Taxonomy" id="455"/>
    <lineage>
        <taxon>Bacteria</taxon>
        <taxon>Pseudomonadati</taxon>
        <taxon>Pseudomonadota</taxon>
        <taxon>Gammaproteobacteria</taxon>
        <taxon>Legionellales</taxon>
        <taxon>Legionellaceae</taxon>
        <taxon>Legionella</taxon>
    </lineage>
</organism>
<dbReference type="PROSITE" id="PS51201">
    <property type="entry name" value="RCK_N"/>
    <property type="match status" value="1"/>
</dbReference>
<dbReference type="RefSeq" id="WP_065620181.1">
    <property type="nucleotide sequence ID" value="NZ_LYOZ01000001.1"/>
</dbReference>
<dbReference type="SUPFAM" id="SSF116726">
    <property type="entry name" value="TrkA C-terminal domain-like"/>
    <property type="match status" value="1"/>
</dbReference>
<feature type="transmembrane region" description="Helical" evidence="10">
    <location>
        <begin position="293"/>
        <end position="317"/>
    </location>
</feature>
<feature type="transmembrane region" description="Helical" evidence="10">
    <location>
        <begin position="239"/>
        <end position="257"/>
    </location>
</feature>
<keyword evidence="8" id="KW-0406">Ion transport</keyword>